<dbReference type="GO" id="GO:0000122">
    <property type="term" value="P:negative regulation of transcription by RNA polymerase II"/>
    <property type="evidence" value="ECO:0007669"/>
    <property type="project" value="TreeGrafter"/>
</dbReference>
<protein>
    <submittedName>
        <fullName evidence="3">Thyrotropin receptor-like protein</fullName>
    </submittedName>
</protein>
<dbReference type="InterPro" id="IPR001025">
    <property type="entry name" value="BAH_dom"/>
</dbReference>
<evidence type="ECO:0000313" key="3">
    <source>
        <dbReference type="EMBL" id="GLD69780.1"/>
    </source>
</evidence>
<organism evidence="3 4">
    <name type="scientific">Lates japonicus</name>
    <name type="common">Japanese lates</name>
    <dbReference type="NCBI Taxonomy" id="270547"/>
    <lineage>
        <taxon>Eukaryota</taxon>
        <taxon>Metazoa</taxon>
        <taxon>Chordata</taxon>
        <taxon>Craniata</taxon>
        <taxon>Vertebrata</taxon>
        <taxon>Euteleostomi</taxon>
        <taxon>Actinopterygii</taxon>
        <taxon>Neopterygii</taxon>
        <taxon>Teleostei</taxon>
        <taxon>Neoteleostei</taxon>
        <taxon>Acanthomorphata</taxon>
        <taxon>Carangaria</taxon>
        <taxon>Carangaria incertae sedis</taxon>
        <taxon>Centropomidae</taxon>
        <taxon>Lates</taxon>
    </lineage>
</organism>
<feature type="domain" description="BAH" evidence="2">
    <location>
        <begin position="1"/>
        <end position="47"/>
    </location>
</feature>
<dbReference type="GO" id="GO:0016581">
    <property type="term" value="C:NuRD complex"/>
    <property type="evidence" value="ECO:0007669"/>
    <property type="project" value="TreeGrafter"/>
</dbReference>
<feature type="region of interest" description="Disordered" evidence="1">
    <location>
        <begin position="54"/>
        <end position="87"/>
    </location>
</feature>
<keyword evidence="3" id="KW-0675">Receptor</keyword>
<dbReference type="Pfam" id="PF01426">
    <property type="entry name" value="BAH"/>
    <property type="match status" value="1"/>
</dbReference>
<dbReference type="AlphaFoldDB" id="A0AAD3RJ30"/>
<proteinExistence type="predicted"/>
<dbReference type="InterPro" id="IPR040138">
    <property type="entry name" value="MIER/MTA"/>
</dbReference>
<dbReference type="GO" id="GO:0003682">
    <property type="term" value="F:chromatin binding"/>
    <property type="evidence" value="ECO:0007669"/>
    <property type="project" value="InterPro"/>
</dbReference>
<keyword evidence="4" id="KW-1185">Reference proteome</keyword>
<feature type="region of interest" description="Disordered" evidence="1">
    <location>
        <begin position="108"/>
        <end position="127"/>
    </location>
</feature>
<evidence type="ECO:0000313" key="4">
    <source>
        <dbReference type="Proteomes" id="UP001279410"/>
    </source>
</evidence>
<dbReference type="Gene3D" id="2.30.30.490">
    <property type="match status" value="1"/>
</dbReference>
<comment type="caution">
    <text evidence="3">The sequence shown here is derived from an EMBL/GenBank/DDBJ whole genome shotgun (WGS) entry which is preliminary data.</text>
</comment>
<dbReference type="PANTHER" id="PTHR10865">
    <property type="entry name" value="METASTASIS-ASSOCIATED PROTEIN AND MESODERM INDUCTION EARLY RESPONSE PROTEIN"/>
    <property type="match status" value="1"/>
</dbReference>
<evidence type="ECO:0000256" key="1">
    <source>
        <dbReference type="SAM" id="MobiDB-lite"/>
    </source>
</evidence>
<dbReference type="InterPro" id="IPR043151">
    <property type="entry name" value="BAH_sf"/>
</dbReference>
<sequence>MYRVGDYVYFENSSSNPYLIRRIEELNKTANGNVEAKVVCLFRRRDISGNLNTLADSNAKSQGGGRMEVNQTTGPGEVETRCGPNNQLKDPQIDSVCGSKSCGDISCSGPGTSPSASPASSGRGCSLKRHHTGVWPRGRYDTPGGPGHVTAHPQRRSAKLLAKTANAHPADHQLTRIASGGVCEDILQPRCATGAVPSQWEAIYLSMRTTSQSLLLCRRSAREAPNPVVFVVAKGHQGSEETSDPVRDALAAKNLSSPGPDCCAYPRLPGYMPLLPSSTSEPIVLED</sequence>
<dbReference type="EMBL" id="BRZM01000271">
    <property type="protein sequence ID" value="GLD69780.1"/>
    <property type="molecule type" value="Genomic_DNA"/>
</dbReference>
<dbReference type="GO" id="GO:0003714">
    <property type="term" value="F:transcription corepressor activity"/>
    <property type="evidence" value="ECO:0007669"/>
    <property type="project" value="TreeGrafter"/>
</dbReference>
<dbReference type="Proteomes" id="UP001279410">
    <property type="component" value="Unassembled WGS sequence"/>
</dbReference>
<reference evidence="3" key="1">
    <citation type="submission" date="2022-08" db="EMBL/GenBank/DDBJ databases">
        <title>Genome sequencing of akame (Lates japonicus).</title>
        <authorList>
            <person name="Hashiguchi Y."/>
            <person name="Takahashi H."/>
        </authorList>
    </citation>
    <scope>NUCLEOTIDE SEQUENCE</scope>
    <source>
        <strain evidence="3">Kochi</strain>
    </source>
</reference>
<name>A0AAD3RJ30_LATJO</name>
<dbReference type="GO" id="GO:0042826">
    <property type="term" value="F:histone deacetylase binding"/>
    <property type="evidence" value="ECO:0007669"/>
    <property type="project" value="TreeGrafter"/>
</dbReference>
<gene>
    <name evidence="3" type="ORF">AKAME5_002109700</name>
</gene>
<dbReference type="GO" id="GO:0003713">
    <property type="term" value="F:transcription coactivator activity"/>
    <property type="evidence" value="ECO:0007669"/>
    <property type="project" value="TreeGrafter"/>
</dbReference>
<dbReference type="PANTHER" id="PTHR10865:SF4">
    <property type="entry name" value="METASTASIS-ASSOCIATED PROTEIN MTA2"/>
    <property type="match status" value="1"/>
</dbReference>
<evidence type="ECO:0000259" key="2">
    <source>
        <dbReference type="Pfam" id="PF01426"/>
    </source>
</evidence>
<accession>A0AAD3RJ30</accession>
<feature type="compositionally biased region" description="Low complexity" evidence="1">
    <location>
        <begin position="108"/>
        <end position="125"/>
    </location>
</feature>